<dbReference type="Gene3D" id="3.30.70.2520">
    <property type="match status" value="1"/>
</dbReference>
<dbReference type="PANTHER" id="PTHR43762:SF1">
    <property type="entry name" value="D-ARABINONO-1,4-LACTONE OXIDASE"/>
    <property type="match status" value="1"/>
</dbReference>
<dbReference type="EMBL" id="BAAANY010000010">
    <property type="protein sequence ID" value="GAA1682864.1"/>
    <property type="molecule type" value="Genomic_DNA"/>
</dbReference>
<dbReference type="InterPro" id="IPR016169">
    <property type="entry name" value="FAD-bd_PCMH_sub2"/>
</dbReference>
<dbReference type="Gene3D" id="3.30.43.10">
    <property type="entry name" value="Uridine Diphospho-n-acetylenolpyruvylglucosamine Reductase, domain 2"/>
    <property type="match status" value="1"/>
</dbReference>
<protein>
    <submittedName>
        <fullName evidence="3">D-arabinono-1,4-lactone oxidase</fullName>
    </submittedName>
</protein>
<dbReference type="Pfam" id="PF01565">
    <property type="entry name" value="FAD_binding_4"/>
    <property type="match status" value="1"/>
</dbReference>
<dbReference type="Proteomes" id="UP001500618">
    <property type="component" value="Unassembled WGS sequence"/>
</dbReference>
<dbReference type="InterPro" id="IPR036318">
    <property type="entry name" value="FAD-bd_PCMH-like_sf"/>
</dbReference>
<proteinExistence type="predicted"/>
<feature type="domain" description="FAD-binding PCMH-type" evidence="2">
    <location>
        <begin position="15"/>
        <end position="185"/>
    </location>
</feature>
<dbReference type="InterPro" id="IPR016167">
    <property type="entry name" value="FAD-bd_PCMH_sub1"/>
</dbReference>
<dbReference type="InterPro" id="IPR016166">
    <property type="entry name" value="FAD-bd_PCMH"/>
</dbReference>
<dbReference type="InterPro" id="IPR007173">
    <property type="entry name" value="ALO_C"/>
</dbReference>
<dbReference type="InterPro" id="IPR006094">
    <property type="entry name" value="Oxid_FAD_bind_N"/>
</dbReference>
<evidence type="ECO:0000256" key="1">
    <source>
        <dbReference type="ARBA" id="ARBA00023002"/>
    </source>
</evidence>
<dbReference type="PANTHER" id="PTHR43762">
    <property type="entry name" value="L-GULONOLACTONE OXIDASE"/>
    <property type="match status" value="1"/>
</dbReference>
<dbReference type="Pfam" id="PF04030">
    <property type="entry name" value="ALO"/>
    <property type="match status" value="1"/>
</dbReference>
<reference evidence="4" key="1">
    <citation type="journal article" date="2019" name="Int. J. Syst. Evol. Microbiol.">
        <title>The Global Catalogue of Microorganisms (GCM) 10K type strain sequencing project: providing services to taxonomists for standard genome sequencing and annotation.</title>
        <authorList>
            <consortium name="The Broad Institute Genomics Platform"/>
            <consortium name="The Broad Institute Genome Sequencing Center for Infectious Disease"/>
            <person name="Wu L."/>
            <person name="Ma J."/>
        </authorList>
    </citation>
    <scope>NUCLEOTIDE SEQUENCE [LARGE SCALE GENOMIC DNA]</scope>
    <source>
        <strain evidence="4">JCM 14718</strain>
    </source>
</reference>
<dbReference type="PROSITE" id="PS51387">
    <property type="entry name" value="FAD_PCMH"/>
    <property type="match status" value="1"/>
</dbReference>
<dbReference type="RefSeq" id="WP_279580792.1">
    <property type="nucleotide sequence ID" value="NZ_BAAANY010000010.1"/>
</dbReference>
<dbReference type="InterPro" id="IPR010031">
    <property type="entry name" value="FAD_lactone_oxidase-like"/>
</dbReference>
<gene>
    <name evidence="3" type="ORF">GCM10009765_35080</name>
</gene>
<keyword evidence="4" id="KW-1185">Reference proteome</keyword>
<name>A0ABP4T6D0_9ACTN</name>
<dbReference type="InterPro" id="IPR016171">
    <property type="entry name" value="Vanillyl_alc_oxidase_C-sub2"/>
</dbReference>
<dbReference type="Gene3D" id="3.30.465.10">
    <property type="match status" value="1"/>
</dbReference>
<dbReference type="NCBIfam" id="TIGR01679">
    <property type="entry name" value="bact_FAD_ox"/>
    <property type="match status" value="1"/>
</dbReference>
<comment type="caution">
    <text evidence="3">The sequence shown here is derived from an EMBL/GenBank/DDBJ whole genome shotgun (WGS) entry which is preliminary data.</text>
</comment>
<dbReference type="Gene3D" id="1.10.45.10">
    <property type="entry name" value="Vanillyl-alcohol Oxidase, Chain A, domain 4"/>
    <property type="match status" value="1"/>
</dbReference>
<dbReference type="SUPFAM" id="SSF56176">
    <property type="entry name" value="FAD-binding/transporter-associated domain-like"/>
    <property type="match status" value="1"/>
</dbReference>
<evidence type="ECO:0000313" key="3">
    <source>
        <dbReference type="EMBL" id="GAA1682864.1"/>
    </source>
</evidence>
<organism evidence="3 4">
    <name type="scientific">Fodinicola feengrottensis</name>
    <dbReference type="NCBI Taxonomy" id="435914"/>
    <lineage>
        <taxon>Bacteria</taxon>
        <taxon>Bacillati</taxon>
        <taxon>Actinomycetota</taxon>
        <taxon>Actinomycetes</taxon>
        <taxon>Mycobacteriales</taxon>
        <taxon>Fodinicola</taxon>
    </lineage>
</organism>
<dbReference type="PIRSF" id="PIRSF000136">
    <property type="entry name" value="LGO_GLO"/>
    <property type="match status" value="1"/>
</dbReference>
<sequence length="439" mass="47134">MTSPISRWSNWAGNQRATGVTVHHPRGTAEIAATVARVRSGGGRLKAIGSGHSFTAIGRPEGHQVAFDRHAGLVALDRATGLVTVEAGMTIRTLNAILRQAGLSMTNLGDIDKQTVSGAVSTGTHGTGATFGGIATQIRGLELVVADGTVLTCTAKENPEVFAAARVGLGALGLISTVTFQTEPAFAICAEEGPMPLDEVLSGLDALADGTDHFEFYWFPHTEVALTKRNTRLPYDTPLSPLPRWKTMVDDELLSNVAFAGVIGLSRRVPAGIPRLNQLTARALGARTFTDYSSEIFVSARRVRFVEMEYAVPRADLAAVVTEIRSMIESTGLRIPFPIEVRVAAADNIALSTAAGRESGYVAVHLPIGTDFWPYFRAVEAIAGQVQGRPHWGKMHSLDASAVRERYPRFDEFVALRDKLDPTGLFTNAYLDRVLGGRS</sequence>
<evidence type="ECO:0000259" key="2">
    <source>
        <dbReference type="PROSITE" id="PS51387"/>
    </source>
</evidence>
<accession>A0ABP4T6D0</accession>
<evidence type="ECO:0000313" key="4">
    <source>
        <dbReference type="Proteomes" id="UP001500618"/>
    </source>
</evidence>
<keyword evidence="1" id="KW-0560">Oxidoreductase</keyword>